<dbReference type="InterPro" id="IPR036907">
    <property type="entry name" value="5'-Nucleotdase_C_sf"/>
</dbReference>
<evidence type="ECO:0000256" key="1">
    <source>
        <dbReference type="ARBA" id="ARBA00022729"/>
    </source>
</evidence>
<dbReference type="InterPro" id="IPR004843">
    <property type="entry name" value="Calcineurin-like_PHP"/>
</dbReference>
<feature type="compositionally biased region" description="Basic and acidic residues" evidence="2">
    <location>
        <begin position="1204"/>
        <end position="1216"/>
    </location>
</feature>
<evidence type="ECO:0000259" key="5">
    <source>
        <dbReference type="Pfam" id="PF00149"/>
    </source>
</evidence>
<organism evidence="7 8">
    <name type="scientific">Enterococcus ureasiticus</name>
    <dbReference type="NCBI Taxonomy" id="903984"/>
    <lineage>
        <taxon>Bacteria</taxon>
        <taxon>Bacillati</taxon>
        <taxon>Bacillota</taxon>
        <taxon>Bacilli</taxon>
        <taxon>Lactobacillales</taxon>
        <taxon>Enterococcaceae</taxon>
        <taxon>Enterococcus</taxon>
    </lineage>
</organism>
<feature type="domain" description="Calcineurin-like phosphoesterase" evidence="5">
    <location>
        <begin position="80"/>
        <end position="308"/>
    </location>
</feature>
<comment type="caution">
    <text evidence="7">The sequence shown here is derived from an EMBL/GenBank/DDBJ whole genome shotgun (WGS) entry which is preliminary data.</text>
</comment>
<evidence type="ECO:0000256" key="4">
    <source>
        <dbReference type="SAM" id="SignalP"/>
    </source>
</evidence>
<keyword evidence="3" id="KW-1133">Transmembrane helix</keyword>
<keyword evidence="3" id="KW-0812">Transmembrane</keyword>
<sequence>MKKSVLKKVQLGLQVLMVSTLLAGTGATTVLAIETVSSTETQATKGTTTESSTVSSTMQEEQEITQQVAADSKINAQKLTILGTSDVHGQLWDWSYEDDKQTPVGLSQVSSVVKNIRSENPNGTILIDNGDMNQGTILTDDLYNKAPLIDKPNPMIKAMNYMKYDAMVLGNHEFNFGLDLIKKLNTEAEFPILSANTYVKDSNSRFVGGTMKKDIDLDGDGHKDLTVGIIGLTTPQIPLWDGAKVDSLYFNPLKEEAEKAVAELKDDTDIIVASIHAGRQNSDPSASADQVINNVAGIDAYILGHDHRSFAEKLQGPNGPVPVAGPKDTGTEMIKIDLDIEKINDQWQVKNSDAAIISTKTVPADEALKNETQEYHDKTREFISEKIGTATGDFLPPEEVKGIPEAQLRPTAMISLINNVQRKATGAQLAASALFKADSKLNAGDISYSNIFDIYKYPNTLVSVNITGENLLEYMENQADYYNTPGPDDLTISFNEKIRVYNYDVFSGISYKIDISKPHGQRIINPTIDGKPVDLEANYTIAMNNYRYEGLLTQGLVKGDPIKSTDPETLRGLIADYIREKQTLDPEKEIEHNWEVIGYHFNNNWRKLAVQLVNDGTLQTEPAADGRTPNVKPITKQDVKNAGYQPDSEAITIMHTNDVHGRLEGNGKDVLGMPRLKTYKNRINPDLLIDAGDAFQGLPISNFSKGKDMVNVMNEVGYDAMAVGNHEFDFGLETALEYKDELNFPILSNNTFKDGQLVFEPSTIVEKGGNKYAIIGVTTPETATKTHPNNVVGVTFADPIAETKKAIQTFKDSGETITAYVVTGHLGIDETTPHEWRGDTLAETLSKEFPDLNITVLDGHSHTAVDGGKQFGNVMYTQTGNYLNNVGLVNVDLTDLTKKTASLTPAETLADLEEDPAVKALVDQARANFEAWGSEVVIENNPYQFNGERDNVRTRETNLGNLIGDAMLAYGQHGFKNQADFAVTNGGGIRANIEPGKVTLGDIIAVMPFGNSISQIKVTGAEVKEMFELSLRSMARKDENGAIILDDFNQPKLGANGGFLHVSSTIRVHYDSTKKGSLLPADEGNGTDKTIVGERVLQVEIQDRTTGKFAPIDEKATYHMATNDFLAAGGDGYDMLGGEREEGPSLDTVLINHLKQGTNLRLYDAATNIDLAQYKEAFPGERIISISEAEFNKKNKPEPVPNPDPKEPTKPDEIKTAKPVGKTADYPKMGETIVAYGSLGLLIIGLSGYGFYEYNRKRKIG</sequence>
<dbReference type="InterPro" id="IPR008334">
    <property type="entry name" value="5'-Nucleotdase_C"/>
</dbReference>
<dbReference type="PRINTS" id="PR01607">
    <property type="entry name" value="APYRASEFAMLY"/>
</dbReference>
<dbReference type="OrthoDB" id="9801679at2"/>
<dbReference type="Pfam" id="PF02872">
    <property type="entry name" value="5_nucleotid_C"/>
    <property type="match status" value="2"/>
</dbReference>
<accession>A0A1E5GC40</accession>
<feature type="domain" description="Calcineurin-like phosphoesterase" evidence="5">
    <location>
        <begin position="652"/>
        <end position="863"/>
    </location>
</feature>
<dbReference type="GO" id="GO:0046872">
    <property type="term" value="F:metal ion binding"/>
    <property type="evidence" value="ECO:0007669"/>
    <property type="project" value="InterPro"/>
</dbReference>
<feature type="chain" id="PRO_5038611504" evidence="4">
    <location>
        <begin position="24"/>
        <end position="1261"/>
    </location>
</feature>
<dbReference type="InterPro" id="IPR006146">
    <property type="entry name" value="5'-Nucleotdase_CS"/>
</dbReference>
<feature type="signal peptide" evidence="4">
    <location>
        <begin position="1"/>
        <end position="23"/>
    </location>
</feature>
<dbReference type="PANTHER" id="PTHR11575:SF24">
    <property type="entry name" value="5'-NUCLEOTIDASE"/>
    <property type="match status" value="1"/>
</dbReference>
<dbReference type="Proteomes" id="UP000094068">
    <property type="component" value="Unassembled WGS sequence"/>
</dbReference>
<evidence type="ECO:0000259" key="6">
    <source>
        <dbReference type="Pfam" id="PF02872"/>
    </source>
</evidence>
<dbReference type="GO" id="GO:0008253">
    <property type="term" value="F:5'-nucleotidase activity"/>
    <property type="evidence" value="ECO:0007669"/>
    <property type="project" value="TreeGrafter"/>
</dbReference>
<feature type="domain" description="5'-Nucleotidase C-terminal" evidence="6">
    <location>
        <begin position="945"/>
        <end position="1136"/>
    </location>
</feature>
<dbReference type="GO" id="GO:0008768">
    <property type="term" value="F:UDP-sugar diphosphatase activity"/>
    <property type="evidence" value="ECO:0007669"/>
    <property type="project" value="TreeGrafter"/>
</dbReference>
<dbReference type="SUPFAM" id="SSF56300">
    <property type="entry name" value="Metallo-dependent phosphatases"/>
    <property type="match status" value="2"/>
</dbReference>
<proteinExistence type="predicted"/>
<dbReference type="Pfam" id="PF00149">
    <property type="entry name" value="Metallophos"/>
    <property type="match status" value="2"/>
</dbReference>
<evidence type="ECO:0000256" key="2">
    <source>
        <dbReference type="SAM" id="MobiDB-lite"/>
    </source>
</evidence>
<name>A0A1E5GC40_9ENTE</name>
<dbReference type="InterPro" id="IPR029052">
    <property type="entry name" value="Metallo-depent_PP-like"/>
</dbReference>
<dbReference type="PROSITE" id="PS00786">
    <property type="entry name" value="5_NUCLEOTIDASE_2"/>
    <property type="match status" value="2"/>
</dbReference>
<dbReference type="GO" id="GO:0030288">
    <property type="term" value="C:outer membrane-bounded periplasmic space"/>
    <property type="evidence" value="ECO:0007669"/>
    <property type="project" value="TreeGrafter"/>
</dbReference>
<protein>
    <submittedName>
        <fullName evidence="7">Multifunctional 2',3'-cyclic-nucleotide 2'-phosphodiesterase/5'-nucleotidase/3'-nucleotidase</fullName>
    </submittedName>
</protein>
<evidence type="ECO:0000256" key="3">
    <source>
        <dbReference type="SAM" id="Phobius"/>
    </source>
</evidence>
<dbReference type="RefSeq" id="WP_069646960.1">
    <property type="nucleotide sequence ID" value="NZ_MIJZ01000015.1"/>
</dbReference>
<reference evidence="8" key="1">
    <citation type="submission" date="2016-09" db="EMBL/GenBank/DDBJ databases">
        <authorList>
            <person name="Gulvik C.A."/>
        </authorList>
    </citation>
    <scope>NUCLEOTIDE SEQUENCE [LARGE SCALE GENOMIC DNA]</scope>
    <source>
        <strain evidence="8">DSM 23328</strain>
    </source>
</reference>
<dbReference type="Gene3D" id="3.60.21.10">
    <property type="match status" value="2"/>
</dbReference>
<feature type="domain" description="5'-Nucleotidase C-terminal" evidence="6">
    <location>
        <begin position="403"/>
        <end position="550"/>
    </location>
</feature>
<keyword evidence="3" id="KW-0472">Membrane</keyword>
<dbReference type="InterPro" id="IPR006179">
    <property type="entry name" value="5_nucleotidase/apyrase"/>
</dbReference>
<dbReference type="AlphaFoldDB" id="A0A1E5GC40"/>
<feature type="transmembrane region" description="Helical" evidence="3">
    <location>
        <begin position="1233"/>
        <end position="1252"/>
    </location>
</feature>
<dbReference type="GO" id="GO:0009166">
    <property type="term" value="P:nucleotide catabolic process"/>
    <property type="evidence" value="ECO:0007669"/>
    <property type="project" value="InterPro"/>
</dbReference>
<dbReference type="PANTHER" id="PTHR11575">
    <property type="entry name" value="5'-NUCLEOTIDASE-RELATED"/>
    <property type="match status" value="1"/>
</dbReference>
<keyword evidence="8" id="KW-1185">Reference proteome</keyword>
<dbReference type="SUPFAM" id="SSF55816">
    <property type="entry name" value="5'-nucleotidase (syn. UDP-sugar hydrolase), C-terminal domain"/>
    <property type="match status" value="2"/>
</dbReference>
<feature type="region of interest" description="Disordered" evidence="2">
    <location>
        <begin position="1189"/>
        <end position="1222"/>
    </location>
</feature>
<dbReference type="STRING" id="903984.BCR21_13025"/>
<keyword evidence="1 4" id="KW-0732">Signal</keyword>
<evidence type="ECO:0000313" key="8">
    <source>
        <dbReference type="Proteomes" id="UP000094068"/>
    </source>
</evidence>
<dbReference type="EMBL" id="MIJZ01000015">
    <property type="protein sequence ID" value="OEG10268.1"/>
    <property type="molecule type" value="Genomic_DNA"/>
</dbReference>
<dbReference type="PROSITE" id="PS00785">
    <property type="entry name" value="5_NUCLEOTIDASE_1"/>
    <property type="match status" value="1"/>
</dbReference>
<evidence type="ECO:0000313" key="7">
    <source>
        <dbReference type="EMBL" id="OEG10268.1"/>
    </source>
</evidence>
<dbReference type="Gene3D" id="3.90.780.10">
    <property type="entry name" value="5'-Nucleotidase, C-terminal domain"/>
    <property type="match status" value="2"/>
</dbReference>
<gene>
    <name evidence="7" type="ORF">BCR21_13025</name>
</gene>
<dbReference type="GO" id="GO:0000166">
    <property type="term" value="F:nucleotide binding"/>
    <property type="evidence" value="ECO:0007669"/>
    <property type="project" value="InterPro"/>
</dbReference>